<dbReference type="Proteomes" id="UP000001169">
    <property type="component" value="Plasmid pNG700"/>
</dbReference>
<evidence type="ECO:0000313" key="1">
    <source>
        <dbReference type="EMBL" id="AAV44862.1"/>
    </source>
</evidence>
<name>Q5V6J0_HALMA</name>
<dbReference type="HOGENOM" id="CLU_2461666_0_0_2"/>
<dbReference type="KEGG" id="hma:pNG7154"/>
<protein>
    <submittedName>
        <fullName evidence="1">Uncharacterized protein</fullName>
    </submittedName>
</protein>
<dbReference type="EnsemblBacteria" id="AAV44862">
    <property type="protein sequence ID" value="AAV44862"/>
    <property type="gene ID" value="pNG7154"/>
</dbReference>
<sequence length="88" mass="9861">MRDSSLGQELTAVQEERLYVGGSAYQGPIINLFQTEMLGKQLYPDEFGEWPGEITAGEFPEIPEGKHLFDREEVADILTRSSEATDPQ</sequence>
<keyword evidence="1" id="KW-0614">Plasmid</keyword>
<dbReference type="AlphaFoldDB" id="Q5V6J0"/>
<organism evidence="1 2">
    <name type="scientific">Haloarcula marismortui (strain ATCC 43049 / DSM 3752 / JCM 8966 / VKM B-1809)</name>
    <name type="common">Halobacterium marismortui</name>
    <dbReference type="NCBI Taxonomy" id="272569"/>
    <lineage>
        <taxon>Archaea</taxon>
        <taxon>Methanobacteriati</taxon>
        <taxon>Methanobacteriota</taxon>
        <taxon>Stenosarchaea group</taxon>
        <taxon>Halobacteria</taxon>
        <taxon>Halobacteriales</taxon>
        <taxon>Haloarculaceae</taxon>
        <taxon>Haloarcula</taxon>
    </lineage>
</organism>
<evidence type="ECO:0000313" key="2">
    <source>
        <dbReference type="Proteomes" id="UP000001169"/>
    </source>
</evidence>
<gene>
    <name evidence="1" type="ordered locus">pNG7154</name>
</gene>
<dbReference type="EMBL" id="AY596296">
    <property type="protein sequence ID" value="AAV44862.1"/>
    <property type="molecule type" value="Genomic_DNA"/>
</dbReference>
<keyword evidence="2" id="KW-1185">Reference proteome</keyword>
<geneLocation type="plasmid" evidence="1 2">
    <name>pNG700</name>
</geneLocation>
<proteinExistence type="predicted"/>
<accession>Q5V6J0</accession>
<dbReference type="Gene3D" id="3.40.50.1980">
    <property type="entry name" value="Nitrogenase molybdenum iron protein domain"/>
    <property type="match status" value="1"/>
</dbReference>
<reference evidence="1 2" key="1">
    <citation type="journal article" date="2004" name="Genome Res.">
        <title>Genome sequence of Haloarcula marismortui: a halophilic archaeon from the Dead Sea.</title>
        <authorList>
            <person name="Baliga N.S."/>
            <person name="Bonneau R."/>
            <person name="Facciotti M.T."/>
            <person name="Pan M."/>
            <person name="Glusman G."/>
            <person name="Deutsch E.W."/>
            <person name="Shannon P."/>
            <person name="Chiu Y."/>
            <person name="Weng R.S."/>
            <person name="Gan R.R."/>
            <person name="Hung P."/>
            <person name="Date S.V."/>
            <person name="Marcotte E."/>
            <person name="Hood L."/>
            <person name="Ng W.V."/>
        </authorList>
    </citation>
    <scope>NUCLEOTIDE SEQUENCE [LARGE SCALE GENOMIC DNA]</scope>
    <source>
        <strain evidence="2">ATCC 43049 / DSM 3752 / JCM 8966 / VKM B-1809</strain>
        <plasmid evidence="2">Plasmid pNG700</plasmid>
    </source>
</reference>
<dbReference type="PATRIC" id="fig|272569.17.peg.595"/>